<feature type="compositionally biased region" description="Polar residues" evidence="1">
    <location>
        <begin position="41"/>
        <end position="55"/>
    </location>
</feature>
<feature type="compositionally biased region" description="Basic residues" evidence="1">
    <location>
        <begin position="56"/>
        <end position="67"/>
    </location>
</feature>
<protein>
    <submittedName>
        <fullName evidence="2">Uncharacterized protein</fullName>
    </submittedName>
</protein>
<evidence type="ECO:0000313" key="6">
    <source>
        <dbReference type="Proteomes" id="UP000585474"/>
    </source>
</evidence>
<dbReference type="AlphaFoldDB" id="A0A7J0D6W9"/>
<evidence type="ECO:0000313" key="2">
    <source>
        <dbReference type="EMBL" id="GFS28123.1"/>
    </source>
</evidence>
<proteinExistence type="predicted"/>
<evidence type="ECO:0000313" key="5">
    <source>
        <dbReference type="EMBL" id="GFS28911.1"/>
    </source>
</evidence>
<dbReference type="Proteomes" id="UP000585474">
    <property type="component" value="Unassembled WGS sequence"/>
</dbReference>
<feature type="region of interest" description="Disordered" evidence="1">
    <location>
        <begin position="41"/>
        <end position="95"/>
    </location>
</feature>
<organism evidence="2 6">
    <name type="scientific">Actinidia rufa</name>
    <dbReference type="NCBI Taxonomy" id="165716"/>
    <lineage>
        <taxon>Eukaryota</taxon>
        <taxon>Viridiplantae</taxon>
        <taxon>Streptophyta</taxon>
        <taxon>Embryophyta</taxon>
        <taxon>Tracheophyta</taxon>
        <taxon>Spermatophyta</taxon>
        <taxon>Magnoliopsida</taxon>
        <taxon>eudicotyledons</taxon>
        <taxon>Gunneridae</taxon>
        <taxon>Pentapetalae</taxon>
        <taxon>asterids</taxon>
        <taxon>Ericales</taxon>
        <taxon>Actinidiaceae</taxon>
        <taxon>Actinidia</taxon>
    </lineage>
</organism>
<dbReference type="EMBL" id="BJWL01000035">
    <property type="protein sequence ID" value="GFS28123.1"/>
    <property type="molecule type" value="Genomic_DNA"/>
</dbReference>
<evidence type="ECO:0000313" key="4">
    <source>
        <dbReference type="EMBL" id="GFS28905.1"/>
    </source>
</evidence>
<evidence type="ECO:0000313" key="3">
    <source>
        <dbReference type="EMBL" id="GFS28205.1"/>
    </source>
</evidence>
<evidence type="ECO:0000256" key="1">
    <source>
        <dbReference type="SAM" id="MobiDB-lite"/>
    </source>
</evidence>
<name>A0A7J0D6W9_9ERIC</name>
<sequence>MIADQISKGSSHILPAYRCLSDKERDLNIKLRHRIRLLANQSQNRSQEAANNSKAYQKRSRLIRKCRQTGSKSAPIEGRAVGEMSKQRDSHGLLGEPSERINYTEVLYWLEGGLLYAKGGLLFVPN</sequence>
<gene>
    <name evidence="2" type="ORF">Acr_00g0000170</name>
    <name evidence="3" type="ORF">Acr_00g0000500</name>
    <name evidence="4" type="ORF">Acr_00g0004580</name>
    <name evidence="5" type="ORF">Acr_00g0004620</name>
</gene>
<reference evidence="2" key="2">
    <citation type="submission" date="2020-08" db="EMBL/GenBank/DDBJ databases">
        <title>De Novo Assembly of kiwifruit Actinidia rufa.</title>
        <authorList>
            <person name="Sugita-Konishi S."/>
            <person name="Sato K."/>
            <person name="Mori E."/>
            <person name="Abe Y."/>
            <person name="Kisaki G."/>
            <person name="Hamano K."/>
            <person name="Suezawa K."/>
            <person name="Otani M."/>
            <person name="Fukuda T."/>
            <person name="Manabe T."/>
            <person name="Gomi K."/>
            <person name="Tabuchi M."/>
            <person name="Akimitsu K."/>
            <person name="Kataoka I."/>
        </authorList>
    </citation>
    <scope>NUCLEOTIDE SEQUENCE</scope>
    <source>
        <strain evidence="2">Fuchu</strain>
    </source>
</reference>
<accession>A0A7J0D6W9</accession>
<dbReference type="EMBL" id="BJWL01000037">
    <property type="protein sequence ID" value="GFS28205.1"/>
    <property type="molecule type" value="Genomic_DNA"/>
</dbReference>
<dbReference type="EMBL" id="BJWL01000060">
    <property type="protein sequence ID" value="GFS28905.1"/>
    <property type="molecule type" value="Genomic_DNA"/>
</dbReference>
<comment type="caution">
    <text evidence="2">The sequence shown here is derived from an EMBL/GenBank/DDBJ whole genome shotgun (WGS) entry which is preliminary data.</text>
</comment>
<keyword evidence="6" id="KW-1185">Reference proteome</keyword>
<dbReference type="EMBL" id="BJWL01000060">
    <property type="protein sequence ID" value="GFS28911.1"/>
    <property type="molecule type" value="Genomic_DNA"/>
</dbReference>
<reference evidence="6" key="1">
    <citation type="submission" date="2019-07" db="EMBL/GenBank/DDBJ databases">
        <title>De Novo Assembly of kiwifruit Actinidia rufa.</title>
        <authorList>
            <person name="Sugita-Konishi S."/>
            <person name="Sato K."/>
            <person name="Mori E."/>
            <person name="Abe Y."/>
            <person name="Kisaki G."/>
            <person name="Hamano K."/>
            <person name="Suezawa K."/>
            <person name="Otani M."/>
            <person name="Fukuda T."/>
            <person name="Manabe T."/>
            <person name="Gomi K."/>
            <person name="Tabuchi M."/>
            <person name="Akimitsu K."/>
            <person name="Kataoka I."/>
        </authorList>
    </citation>
    <scope>NUCLEOTIDE SEQUENCE [LARGE SCALE GENOMIC DNA]</scope>
    <source>
        <strain evidence="6">cv. Fuchu</strain>
        <strain evidence="3">Fuchu</strain>
    </source>
</reference>